<evidence type="ECO:0000256" key="1">
    <source>
        <dbReference type="SAM" id="MobiDB-lite"/>
    </source>
</evidence>
<feature type="transmembrane region" description="Helical" evidence="2">
    <location>
        <begin position="63"/>
        <end position="83"/>
    </location>
</feature>
<comment type="caution">
    <text evidence="3">The sequence shown here is derived from an EMBL/GenBank/DDBJ whole genome shotgun (WGS) entry which is preliminary data.</text>
</comment>
<name>A0A9D2FU38_9FIRM</name>
<evidence type="ECO:0000313" key="4">
    <source>
        <dbReference type="Proteomes" id="UP000824056"/>
    </source>
</evidence>
<dbReference type="AlphaFoldDB" id="A0A9D2FU38"/>
<reference evidence="3" key="2">
    <citation type="submission" date="2021-04" db="EMBL/GenBank/DDBJ databases">
        <authorList>
            <person name="Gilroy R."/>
        </authorList>
    </citation>
    <scope>NUCLEOTIDE SEQUENCE</scope>
    <source>
        <strain evidence="3">1068</strain>
    </source>
</reference>
<evidence type="ECO:0000313" key="3">
    <source>
        <dbReference type="EMBL" id="HIZ66855.1"/>
    </source>
</evidence>
<keyword evidence="2" id="KW-1133">Transmembrane helix</keyword>
<proteinExistence type="predicted"/>
<reference evidence="3" key="1">
    <citation type="journal article" date="2021" name="PeerJ">
        <title>Extensive microbial diversity within the chicken gut microbiome revealed by metagenomics and culture.</title>
        <authorList>
            <person name="Gilroy R."/>
            <person name="Ravi A."/>
            <person name="Getino M."/>
            <person name="Pursley I."/>
            <person name="Horton D.L."/>
            <person name="Alikhan N.F."/>
            <person name="Baker D."/>
            <person name="Gharbi K."/>
            <person name="Hall N."/>
            <person name="Watson M."/>
            <person name="Adriaenssens E.M."/>
            <person name="Foster-Nyarko E."/>
            <person name="Jarju S."/>
            <person name="Secka A."/>
            <person name="Antonio M."/>
            <person name="Oren A."/>
            <person name="Chaudhuri R.R."/>
            <person name="La Ragione R."/>
            <person name="Hildebrand F."/>
            <person name="Pallen M.J."/>
        </authorList>
    </citation>
    <scope>NUCLEOTIDE SEQUENCE</scope>
    <source>
        <strain evidence="3">1068</strain>
    </source>
</reference>
<feature type="region of interest" description="Disordered" evidence="1">
    <location>
        <begin position="1"/>
        <end position="35"/>
    </location>
</feature>
<keyword evidence="2" id="KW-0812">Transmembrane</keyword>
<dbReference type="EMBL" id="DXBG01000310">
    <property type="protein sequence ID" value="HIZ66855.1"/>
    <property type="molecule type" value="Genomic_DNA"/>
</dbReference>
<accession>A0A9D2FU38</accession>
<dbReference type="Pfam" id="PF09826">
    <property type="entry name" value="Beta_propel"/>
    <property type="match status" value="1"/>
</dbReference>
<keyword evidence="2" id="KW-0472">Membrane</keyword>
<organism evidence="3 4">
    <name type="scientific">Candidatus Blautia pullicola</name>
    <dbReference type="NCBI Taxonomy" id="2838498"/>
    <lineage>
        <taxon>Bacteria</taxon>
        <taxon>Bacillati</taxon>
        <taxon>Bacillota</taxon>
        <taxon>Clostridia</taxon>
        <taxon>Lachnospirales</taxon>
        <taxon>Lachnospiraceae</taxon>
        <taxon>Blautia</taxon>
    </lineage>
</organism>
<gene>
    <name evidence="3" type="ORF">H9809_13315</name>
</gene>
<dbReference type="SUPFAM" id="SSF82171">
    <property type="entry name" value="DPP6 N-terminal domain-like"/>
    <property type="match status" value="1"/>
</dbReference>
<dbReference type="Proteomes" id="UP000824056">
    <property type="component" value="Unassembled WGS sequence"/>
</dbReference>
<dbReference type="InterPro" id="IPR019198">
    <property type="entry name" value="Beta_propeller_containing"/>
</dbReference>
<protein>
    <submittedName>
        <fullName evidence="3">Beta-propeller domain-containing protein</fullName>
    </submittedName>
</protein>
<sequence length="665" mass="74755">MEDKKEMANHMQEKNFEKQMEERIRESAKSLDVPPELKPEKLEELLEKRGREKKLWIIRRHPVAAACISLLLAGTASVGLMFGGRLGIRQGTQEVLTEKQEETLETKAEELEYFQEAGDYEEVYQVIYERQQKESSRMEVLEGSIASSSSAADTASYGGMDTGGQVSDTNLRTEGVDEGDVVKTDGTWLYVLSTDGTIEIIEAAQGSPKEISAISPENLEDNIRELYLDKDRLYVIADRGEAEVLEGSGQQVSIRRTDTTFLYTYDISDREKPKLLDTGEQGGEYQTSRMVDGYLYLFTKYYPELGETVKAADEDMYLPLNDNGRIPSQDILVPKQGASSEYLTVSAVNLDTGKTESQKSVLLSGADYYVSEKHIYITFYENRYEGRNRTIILQLSYGDGKLETGACASVSGYLIDSFCIDEYQQQLRMVCQNGSQSALYVLNTDLELQGKIEDIAPGESLKSARFMGETGYFVTYREIDPLFCVDLKNPQKPEILGELKVSGYSQYLHFYGEDRLLGIGWETDAETGARLGLKFSMFDVSKPGEMKEMHKLVIQDVVYCPALDNYKAVLAWPQDGIVGLSMVQYDQARGVDIGSYLVLSYTEDKGFEQCLIQDFSQGEDNVDPYGLAARARGIVMDSYFYLCGSRQVSGYHRNQGYTMTGQCVW</sequence>
<evidence type="ECO:0000256" key="2">
    <source>
        <dbReference type="SAM" id="Phobius"/>
    </source>
</evidence>